<dbReference type="Gene3D" id="1.10.287.130">
    <property type="match status" value="1"/>
</dbReference>
<keyword evidence="6" id="KW-0808">Transferase</keyword>
<organism evidence="14 15">
    <name type="scientific">Lacticaseibacillus brantae DSM 23927</name>
    <dbReference type="NCBI Taxonomy" id="1423727"/>
    <lineage>
        <taxon>Bacteria</taxon>
        <taxon>Bacillati</taxon>
        <taxon>Bacillota</taxon>
        <taxon>Bacilli</taxon>
        <taxon>Lactobacillales</taxon>
        <taxon>Lactobacillaceae</taxon>
        <taxon>Lacticaseibacillus</taxon>
    </lineage>
</organism>
<dbReference type="SUPFAM" id="SSF55785">
    <property type="entry name" value="PYP-like sensor domain (PAS domain)"/>
    <property type="match status" value="1"/>
</dbReference>
<evidence type="ECO:0000256" key="8">
    <source>
        <dbReference type="ARBA" id="ARBA00022777"/>
    </source>
</evidence>
<dbReference type="CDD" id="cd00082">
    <property type="entry name" value="HisKA"/>
    <property type="match status" value="1"/>
</dbReference>
<dbReference type="InterPro" id="IPR036097">
    <property type="entry name" value="HisK_dim/P_sf"/>
</dbReference>
<evidence type="ECO:0000256" key="10">
    <source>
        <dbReference type="ARBA" id="ARBA00023012"/>
    </source>
</evidence>
<comment type="caution">
    <text evidence="14">The sequence shown here is derived from an EMBL/GenBank/DDBJ whole genome shotgun (WGS) entry which is preliminary data.</text>
</comment>
<dbReference type="Proteomes" id="UP000051672">
    <property type="component" value="Unassembled WGS sequence"/>
</dbReference>
<keyword evidence="8 14" id="KW-0418">Kinase</keyword>
<dbReference type="Gene3D" id="3.30.450.20">
    <property type="entry name" value="PAS domain"/>
    <property type="match status" value="1"/>
</dbReference>
<dbReference type="FunFam" id="1.10.287.130:FF:000008">
    <property type="entry name" value="Two-component sensor histidine kinase"/>
    <property type="match status" value="1"/>
</dbReference>
<dbReference type="NCBIfam" id="NF046044">
    <property type="entry name" value="PnpS"/>
    <property type="match status" value="1"/>
</dbReference>
<evidence type="ECO:0000256" key="3">
    <source>
        <dbReference type="ARBA" id="ARBA00012438"/>
    </source>
</evidence>
<evidence type="ECO:0000256" key="9">
    <source>
        <dbReference type="ARBA" id="ARBA00022840"/>
    </source>
</evidence>
<evidence type="ECO:0000256" key="2">
    <source>
        <dbReference type="ARBA" id="ARBA00004236"/>
    </source>
</evidence>
<dbReference type="InterPro" id="IPR050351">
    <property type="entry name" value="BphY/WalK/GraS-like"/>
</dbReference>
<dbReference type="Pfam" id="PF00512">
    <property type="entry name" value="HisKA"/>
    <property type="match status" value="1"/>
</dbReference>
<dbReference type="GO" id="GO:0005524">
    <property type="term" value="F:ATP binding"/>
    <property type="evidence" value="ECO:0007669"/>
    <property type="project" value="UniProtKB-KW"/>
</dbReference>
<keyword evidence="9" id="KW-0067">ATP-binding</keyword>
<keyword evidence="15" id="KW-1185">Reference proteome</keyword>
<protein>
    <recommendedName>
        <fullName evidence="3">histidine kinase</fullName>
        <ecNumber evidence="3">2.7.13.3</ecNumber>
    </recommendedName>
</protein>
<sequence length="517" mass="57261">MSHVLNVSQTQALKTIYALSQDNQLAAKDGTVVTQIGAKAAGTTQKVLQDTANRAQHPKTFTTSVTLANQRQLAYFVRTNTGYTVVTQPQAGLWATDGLAMTLWSLGYFVIVGALIVRYATRRRRFGEVLGQLTMNLQRTRQHAAPEPVIVNPNEPLGPLAEEVNLLNTEMGHLRQKVALRQVSFDRLINHLPLGVMLIDTDREVVLSNEAMGSMLGHPIEAHRHPYVDDVKTYALARMIEHTFRNEKTHHQELELMMSQKAVDASVVSLNPGTDQFQALVILYDVTYLRRIEQMQMDFVGNVSHELKTPVTSITGFAETLLNGAKDNPETLTQFLQIIYDESRRLTQLITDILALSRSESGTTHVRSFNVLELVNQTLGSLDQTVQAKKLQVTVTVDPNLTLKSDSVKVSQIVRNLLNNAVFYNRDGGQVTVHAEMLAGQFRLSVQDTGIGIETDEQQRIFERFYRVDKARSRNNGGTGLGLAIVAELVRSLDGSVSVSSQLGVGTTFTVTLPLSD</sequence>
<keyword evidence="11 12" id="KW-0472">Membrane</keyword>
<dbReference type="PANTHER" id="PTHR45453:SF1">
    <property type="entry name" value="PHOSPHATE REGULON SENSOR PROTEIN PHOR"/>
    <property type="match status" value="1"/>
</dbReference>
<dbReference type="FunFam" id="3.30.565.10:FF:000023">
    <property type="entry name" value="PAS domain-containing sensor histidine kinase"/>
    <property type="match status" value="1"/>
</dbReference>
<evidence type="ECO:0000256" key="5">
    <source>
        <dbReference type="ARBA" id="ARBA00022553"/>
    </source>
</evidence>
<dbReference type="PROSITE" id="PS50109">
    <property type="entry name" value="HIS_KIN"/>
    <property type="match status" value="1"/>
</dbReference>
<reference evidence="14 15" key="1">
    <citation type="journal article" date="2015" name="Genome Announc.">
        <title>Expanding the biotechnology potential of lactobacilli through comparative genomics of 213 strains and associated genera.</title>
        <authorList>
            <person name="Sun Z."/>
            <person name="Harris H.M."/>
            <person name="McCann A."/>
            <person name="Guo C."/>
            <person name="Argimon S."/>
            <person name="Zhang W."/>
            <person name="Yang X."/>
            <person name="Jeffery I.B."/>
            <person name="Cooney J.C."/>
            <person name="Kagawa T.F."/>
            <person name="Liu W."/>
            <person name="Song Y."/>
            <person name="Salvetti E."/>
            <person name="Wrobel A."/>
            <person name="Rasinkangas P."/>
            <person name="Parkhill J."/>
            <person name="Rea M.C."/>
            <person name="O'Sullivan O."/>
            <person name="Ritari J."/>
            <person name="Douillard F.P."/>
            <person name="Paul Ross R."/>
            <person name="Yang R."/>
            <person name="Briner A.E."/>
            <person name="Felis G.E."/>
            <person name="de Vos W.M."/>
            <person name="Barrangou R."/>
            <person name="Klaenhammer T.R."/>
            <person name="Caufield P.W."/>
            <person name="Cui Y."/>
            <person name="Zhang H."/>
            <person name="O'Toole P.W."/>
        </authorList>
    </citation>
    <scope>NUCLEOTIDE SEQUENCE [LARGE SCALE GENOMIC DNA]</scope>
    <source>
        <strain evidence="14 15">DSM 23927</strain>
    </source>
</reference>
<dbReference type="InterPro" id="IPR003661">
    <property type="entry name" value="HisK_dim/P_dom"/>
</dbReference>
<dbReference type="SMART" id="SM00388">
    <property type="entry name" value="HisKA"/>
    <property type="match status" value="1"/>
</dbReference>
<keyword evidence="12" id="KW-1133">Transmembrane helix</keyword>
<comment type="catalytic activity">
    <reaction evidence="1">
        <text>ATP + protein L-histidine = ADP + protein N-phospho-L-histidine.</text>
        <dbReference type="EC" id="2.7.13.3"/>
    </reaction>
</comment>
<dbReference type="GO" id="GO:0005886">
    <property type="term" value="C:plasma membrane"/>
    <property type="evidence" value="ECO:0007669"/>
    <property type="project" value="UniProtKB-SubCell"/>
</dbReference>
<comment type="subcellular location">
    <subcellularLocation>
        <location evidence="2">Cell membrane</location>
    </subcellularLocation>
</comment>
<dbReference type="PRINTS" id="PR00344">
    <property type="entry name" value="BCTRLSENSOR"/>
</dbReference>
<keyword evidence="4" id="KW-1003">Cell membrane</keyword>
<keyword evidence="7" id="KW-0547">Nucleotide-binding</keyword>
<dbReference type="EC" id="2.7.13.3" evidence="3"/>
<proteinExistence type="predicted"/>
<evidence type="ECO:0000259" key="13">
    <source>
        <dbReference type="PROSITE" id="PS50109"/>
    </source>
</evidence>
<evidence type="ECO:0000256" key="4">
    <source>
        <dbReference type="ARBA" id="ARBA00022475"/>
    </source>
</evidence>
<dbReference type="InterPro" id="IPR003594">
    <property type="entry name" value="HATPase_dom"/>
</dbReference>
<keyword evidence="10" id="KW-0902">Two-component regulatory system</keyword>
<accession>A0A0R2AYA2</accession>
<dbReference type="InterPro" id="IPR036890">
    <property type="entry name" value="HATPase_C_sf"/>
</dbReference>
<keyword evidence="12" id="KW-0812">Transmembrane</keyword>
<dbReference type="SUPFAM" id="SSF47384">
    <property type="entry name" value="Homodimeric domain of signal transducing histidine kinase"/>
    <property type="match status" value="1"/>
</dbReference>
<dbReference type="AlphaFoldDB" id="A0A0R2AYA2"/>
<evidence type="ECO:0000256" key="1">
    <source>
        <dbReference type="ARBA" id="ARBA00000085"/>
    </source>
</evidence>
<evidence type="ECO:0000313" key="15">
    <source>
        <dbReference type="Proteomes" id="UP000051672"/>
    </source>
</evidence>
<keyword evidence="5" id="KW-0597">Phosphoprotein</keyword>
<evidence type="ECO:0000256" key="12">
    <source>
        <dbReference type="SAM" id="Phobius"/>
    </source>
</evidence>
<gene>
    <name evidence="14" type="ORF">FC34_GL000050</name>
</gene>
<dbReference type="InterPro" id="IPR035965">
    <property type="entry name" value="PAS-like_dom_sf"/>
</dbReference>
<dbReference type="GO" id="GO:0004721">
    <property type="term" value="F:phosphoprotein phosphatase activity"/>
    <property type="evidence" value="ECO:0007669"/>
    <property type="project" value="TreeGrafter"/>
</dbReference>
<dbReference type="STRING" id="1423727.FC34_GL000050"/>
<dbReference type="InterPro" id="IPR005467">
    <property type="entry name" value="His_kinase_dom"/>
</dbReference>
<evidence type="ECO:0000256" key="6">
    <source>
        <dbReference type="ARBA" id="ARBA00022679"/>
    </source>
</evidence>
<dbReference type="SMART" id="SM00387">
    <property type="entry name" value="HATPase_c"/>
    <property type="match status" value="1"/>
</dbReference>
<dbReference type="EMBL" id="AYZQ01000001">
    <property type="protein sequence ID" value="KRM72349.1"/>
    <property type="molecule type" value="Genomic_DNA"/>
</dbReference>
<dbReference type="InterPro" id="IPR004358">
    <property type="entry name" value="Sig_transdc_His_kin-like_C"/>
</dbReference>
<dbReference type="GO" id="GO:0000155">
    <property type="term" value="F:phosphorelay sensor kinase activity"/>
    <property type="evidence" value="ECO:0007669"/>
    <property type="project" value="InterPro"/>
</dbReference>
<evidence type="ECO:0000313" key="14">
    <source>
        <dbReference type="EMBL" id="KRM72349.1"/>
    </source>
</evidence>
<dbReference type="Gene3D" id="3.30.565.10">
    <property type="entry name" value="Histidine kinase-like ATPase, C-terminal domain"/>
    <property type="match status" value="1"/>
</dbReference>
<feature type="domain" description="Histidine kinase" evidence="13">
    <location>
        <begin position="302"/>
        <end position="517"/>
    </location>
</feature>
<dbReference type="GO" id="GO:0016036">
    <property type="term" value="P:cellular response to phosphate starvation"/>
    <property type="evidence" value="ECO:0007669"/>
    <property type="project" value="TreeGrafter"/>
</dbReference>
<evidence type="ECO:0000256" key="11">
    <source>
        <dbReference type="ARBA" id="ARBA00023136"/>
    </source>
</evidence>
<evidence type="ECO:0000256" key="7">
    <source>
        <dbReference type="ARBA" id="ARBA00022741"/>
    </source>
</evidence>
<dbReference type="Pfam" id="PF02518">
    <property type="entry name" value="HATPase_c"/>
    <property type="match status" value="1"/>
</dbReference>
<name>A0A0R2AYA2_9LACO</name>
<dbReference type="PATRIC" id="fig|1423727.3.peg.51"/>
<dbReference type="PANTHER" id="PTHR45453">
    <property type="entry name" value="PHOSPHATE REGULON SENSOR PROTEIN PHOR"/>
    <property type="match status" value="1"/>
</dbReference>
<feature type="transmembrane region" description="Helical" evidence="12">
    <location>
        <begin position="98"/>
        <end position="117"/>
    </location>
</feature>
<dbReference type="SUPFAM" id="SSF55874">
    <property type="entry name" value="ATPase domain of HSP90 chaperone/DNA topoisomerase II/histidine kinase"/>
    <property type="match status" value="1"/>
</dbReference>